<feature type="region of interest" description="Disordered" evidence="6">
    <location>
        <begin position="205"/>
        <end position="225"/>
    </location>
</feature>
<dbReference type="Proteomes" id="UP001518976">
    <property type="component" value="Unassembled WGS sequence"/>
</dbReference>
<comment type="similarity">
    <text evidence="2">Belongs to the class-I pyridoxal-phosphate-dependent aminotransferase family.</text>
</comment>
<feature type="region of interest" description="Disordered" evidence="6">
    <location>
        <begin position="368"/>
        <end position="400"/>
    </location>
</feature>
<dbReference type="Pfam" id="PF00155">
    <property type="entry name" value="Aminotran_1_2"/>
    <property type="match status" value="1"/>
</dbReference>
<accession>A0ABS3WW29</accession>
<feature type="domain" description="Aminotransferase class I/classII large" evidence="7">
    <location>
        <begin position="19"/>
        <end position="195"/>
    </location>
</feature>
<dbReference type="PANTHER" id="PTHR46383">
    <property type="entry name" value="ASPARTATE AMINOTRANSFERASE"/>
    <property type="match status" value="1"/>
</dbReference>
<evidence type="ECO:0000313" key="9">
    <source>
        <dbReference type="Proteomes" id="UP001518976"/>
    </source>
</evidence>
<dbReference type="RefSeq" id="WP_209265867.1">
    <property type="nucleotide sequence ID" value="NZ_JAFFZN010000014.1"/>
</dbReference>
<keyword evidence="3 8" id="KW-0032">Aminotransferase</keyword>
<dbReference type="InterPro" id="IPR004839">
    <property type="entry name" value="Aminotransferase_I/II_large"/>
</dbReference>
<keyword evidence="5" id="KW-0663">Pyridoxal phosphate</keyword>
<protein>
    <submittedName>
        <fullName evidence="8">Aminotransferase class I/II-fold pyridoxal phosphate-dependent enzyme</fullName>
    </submittedName>
</protein>
<name>A0ABS3WW29_9ACTN</name>
<keyword evidence="9" id="KW-1185">Reference proteome</keyword>
<evidence type="ECO:0000256" key="1">
    <source>
        <dbReference type="ARBA" id="ARBA00001933"/>
    </source>
</evidence>
<evidence type="ECO:0000313" key="8">
    <source>
        <dbReference type="EMBL" id="MBO8187056.1"/>
    </source>
</evidence>
<evidence type="ECO:0000256" key="3">
    <source>
        <dbReference type="ARBA" id="ARBA00022576"/>
    </source>
</evidence>
<comment type="cofactor">
    <cofactor evidence="1">
        <name>pyridoxal 5'-phosphate</name>
        <dbReference type="ChEBI" id="CHEBI:597326"/>
    </cofactor>
</comment>
<evidence type="ECO:0000256" key="5">
    <source>
        <dbReference type="ARBA" id="ARBA00022898"/>
    </source>
</evidence>
<reference evidence="8 9" key="1">
    <citation type="submission" date="2021-02" db="EMBL/GenBank/DDBJ databases">
        <title>Streptomyces spirodelae sp. nov., isolated from duckweed.</title>
        <authorList>
            <person name="Saimee Y."/>
            <person name="Duangmal K."/>
        </authorList>
    </citation>
    <scope>NUCLEOTIDE SEQUENCE [LARGE SCALE GENOMIC DNA]</scope>
    <source>
        <strain evidence="8 9">DW4-2</strain>
    </source>
</reference>
<dbReference type="InterPro" id="IPR015421">
    <property type="entry name" value="PyrdxlP-dep_Trfase_major"/>
</dbReference>
<dbReference type="GO" id="GO:0008483">
    <property type="term" value="F:transaminase activity"/>
    <property type="evidence" value="ECO:0007669"/>
    <property type="project" value="UniProtKB-KW"/>
</dbReference>
<comment type="caution">
    <text evidence="8">The sequence shown here is derived from an EMBL/GenBank/DDBJ whole genome shotgun (WGS) entry which is preliminary data.</text>
</comment>
<evidence type="ECO:0000256" key="6">
    <source>
        <dbReference type="SAM" id="MobiDB-lite"/>
    </source>
</evidence>
<dbReference type="Gene3D" id="3.40.640.10">
    <property type="entry name" value="Type I PLP-dependent aspartate aminotransferase-like (Major domain)"/>
    <property type="match status" value="1"/>
</dbReference>
<keyword evidence="4" id="KW-0808">Transferase</keyword>
<gene>
    <name evidence="8" type="ORF">JW592_16520</name>
</gene>
<dbReference type="EMBL" id="JAFFZN010000014">
    <property type="protein sequence ID" value="MBO8187056.1"/>
    <property type="molecule type" value="Genomic_DNA"/>
</dbReference>
<evidence type="ECO:0000256" key="4">
    <source>
        <dbReference type="ARBA" id="ARBA00022679"/>
    </source>
</evidence>
<dbReference type="InterPro" id="IPR015424">
    <property type="entry name" value="PyrdxlP-dep_Trfase"/>
</dbReference>
<dbReference type="InterPro" id="IPR050596">
    <property type="entry name" value="AspAT/PAT-like"/>
</dbReference>
<proteinExistence type="inferred from homology"/>
<evidence type="ECO:0000259" key="7">
    <source>
        <dbReference type="Pfam" id="PF00155"/>
    </source>
</evidence>
<dbReference type="SUPFAM" id="SSF53383">
    <property type="entry name" value="PLP-dependent transferases"/>
    <property type="match status" value="1"/>
</dbReference>
<dbReference type="PANTHER" id="PTHR46383:SF1">
    <property type="entry name" value="ASPARTATE AMINOTRANSFERASE"/>
    <property type="match status" value="1"/>
</dbReference>
<evidence type="ECO:0000256" key="2">
    <source>
        <dbReference type="ARBA" id="ARBA00007441"/>
    </source>
</evidence>
<sequence>MRRTDQGDGGHASPLADRSAAAVREAACGYWHRRGLSAEPARVAVAPGVPLLLLAVLAAAGAGEPGRGSVLLPHPCTRWYAQQARLLGRAVHTVPVPAESGGIPDPFALLEAVRRTRDAGEVPQALVVSVADDVTGTAPPPELLHEVCEAAVAEGLLIVSDETWRDTSHDPHDTVIVSPAEILAEAGRADQVVVLAGLDAAFEAESGAPSGGARGAAPHRPGPAPGIARFPATGRGRLLGERAQEVLDTLRADLPDPLAQTAAEALREPAELLSRRATAARWYGGLARALHRAVTDAGALCRPPHLGRHLYADLDPFRPRLAARGITDAPGLEAELVRRLGPYALGGHRFGDDPRELRVQLTTELPAAALPRSGRGRSAGQAVDEGGTEVAAATAPGELPGVAETLARVQSVLVDLTDGSPQ</sequence>
<organism evidence="8 9">
    <name type="scientific">Streptomyces spirodelae</name>
    <dbReference type="NCBI Taxonomy" id="2812904"/>
    <lineage>
        <taxon>Bacteria</taxon>
        <taxon>Bacillati</taxon>
        <taxon>Actinomycetota</taxon>
        <taxon>Actinomycetes</taxon>
        <taxon>Kitasatosporales</taxon>
        <taxon>Streptomycetaceae</taxon>
        <taxon>Streptomyces</taxon>
    </lineage>
</organism>